<keyword evidence="2" id="KW-0813">Transport</keyword>
<accession>A0A6B2M508</accession>
<protein>
    <submittedName>
        <fullName evidence="4">Zinc ABC transporter solute-binding protein</fullName>
    </submittedName>
</protein>
<dbReference type="RefSeq" id="WP_163966347.1">
    <property type="nucleotide sequence ID" value="NZ_JAAGNX010000003.1"/>
</dbReference>
<proteinExistence type="inferred from homology"/>
<dbReference type="Proteomes" id="UP000478417">
    <property type="component" value="Unassembled WGS sequence"/>
</dbReference>
<keyword evidence="5" id="KW-1185">Reference proteome</keyword>
<sequence>MFRSFLVPILVVLVFAGNALGEVLRVGVSVIPLEPVVRELGGEWVEVKSLQQEGDSCSVFEPRPSSISWLARADLFFRTGVGYETVIMEKVRARFPGLKVIDLRGAVDTLVQQEHAHHHHGADGHACTVCGDGVESADPHIWTDPHRLSEIAALISSNLIAALPERAPELRERLKAFQARCDEIDNTLENLLKPYTGRAFYIYHPALGYFADRYGLRQIAISGNGPSPTAKELHQRVVEARAERVKVVFVQPQESRKQAEIIAKAVGAEIVEINPMAPDWEENLLEIGEALKASFAN</sequence>
<keyword evidence="3" id="KW-0732">Signal</keyword>
<dbReference type="InterPro" id="IPR050492">
    <property type="entry name" value="Bact_metal-bind_prot9"/>
</dbReference>
<evidence type="ECO:0000256" key="2">
    <source>
        <dbReference type="ARBA" id="ARBA00022448"/>
    </source>
</evidence>
<comment type="similarity">
    <text evidence="1">Belongs to the bacterial solute-binding protein 9 family.</text>
</comment>
<dbReference type="AlphaFoldDB" id="A0A6B2M508"/>
<dbReference type="GO" id="GO:0046872">
    <property type="term" value="F:metal ion binding"/>
    <property type="evidence" value="ECO:0007669"/>
    <property type="project" value="InterPro"/>
</dbReference>
<gene>
    <name evidence="4" type="ORF">G0Q06_11995</name>
</gene>
<evidence type="ECO:0000313" key="4">
    <source>
        <dbReference type="EMBL" id="NDV63177.1"/>
    </source>
</evidence>
<dbReference type="EMBL" id="JAAGNX010000003">
    <property type="protein sequence ID" value="NDV63177.1"/>
    <property type="molecule type" value="Genomic_DNA"/>
</dbReference>
<reference evidence="4 5" key="1">
    <citation type="submission" date="2020-02" db="EMBL/GenBank/DDBJ databases">
        <title>Albibacoteraceae fam. nov., the first described family within the subdivision 4 Verrucomicrobia.</title>
        <authorList>
            <person name="Xi F."/>
        </authorList>
    </citation>
    <scope>NUCLEOTIDE SEQUENCE [LARGE SCALE GENOMIC DNA]</scope>
    <source>
        <strain evidence="4 5">CK1056</strain>
    </source>
</reference>
<dbReference type="GO" id="GO:0030001">
    <property type="term" value="P:metal ion transport"/>
    <property type="evidence" value="ECO:0007669"/>
    <property type="project" value="InterPro"/>
</dbReference>
<organism evidence="4 5">
    <name type="scientific">Oceanipulchritudo coccoides</name>
    <dbReference type="NCBI Taxonomy" id="2706888"/>
    <lineage>
        <taxon>Bacteria</taxon>
        <taxon>Pseudomonadati</taxon>
        <taxon>Verrucomicrobiota</taxon>
        <taxon>Opitutia</taxon>
        <taxon>Puniceicoccales</taxon>
        <taxon>Oceanipulchritudinaceae</taxon>
        <taxon>Oceanipulchritudo</taxon>
    </lineage>
</organism>
<dbReference type="SUPFAM" id="SSF53807">
    <property type="entry name" value="Helical backbone' metal receptor"/>
    <property type="match status" value="1"/>
</dbReference>
<evidence type="ECO:0000256" key="1">
    <source>
        <dbReference type="ARBA" id="ARBA00011028"/>
    </source>
</evidence>
<dbReference type="Pfam" id="PF01297">
    <property type="entry name" value="ZnuA"/>
    <property type="match status" value="1"/>
</dbReference>
<evidence type="ECO:0000256" key="3">
    <source>
        <dbReference type="ARBA" id="ARBA00022729"/>
    </source>
</evidence>
<dbReference type="PANTHER" id="PTHR42953:SF3">
    <property type="entry name" value="HIGH-AFFINITY ZINC UPTAKE SYSTEM PROTEIN ZNUA"/>
    <property type="match status" value="1"/>
</dbReference>
<dbReference type="Gene3D" id="3.40.50.1980">
    <property type="entry name" value="Nitrogenase molybdenum iron protein domain"/>
    <property type="match status" value="2"/>
</dbReference>
<evidence type="ECO:0000313" key="5">
    <source>
        <dbReference type="Proteomes" id="UP000478417"/>
    </source>
</evidence>
<comment type="caution">
    <text evidence="4">The sequence shown here is derived from an EMBL/GenBank/DDBJ whole genome shotgun (WGS) entry which is preliminary data.</text>
</comment>
<dbReference type="InterPro" id="IPR006127">
    <property type="entry name" value="ZnuA-like"/>
</dbReference>
<dbReference type="PANTHER" id="PTHR42953">
    <property type="entry name" value="HIGH-AFFINITY ZINC UPTAKE SYSTEM PROTEIN ZNUA-RELATED"/>
    <property type="match status" value="1"/>
</dbReference>
<name>A0A6B2M508_9BACT</name>